<comment type="caution">
    <text evidence="1">The sequence shown here is derived from an EMBL/GenBank/DDBJ whole genome shotgun (WGS) entry which is preliminary data.</text>
</comment>
<keyword evidence="2" id="KW-1185">Reference proteome</keyword>
<organism evidence="1 2">
    <name type="scientific">Holotrichia oblita</name>
    <name type="common">Chafer beetle</name>
    <dbReference type="NCBI Taxonomy" id="644536"/>
    <lineage>
        <taxon>Eukaryota</taxon>
        <taxon>Metazoa</taxon>
        <taxon>Ecdysozoa</taxon>
        <taxon>Arthropoda</taxon>
        <taxon>Hexapoda</taxon>
        <taxon>Insecta</taxon>
        <taxon>Pterygota</taxon>
        <taxon>Neoptera</taxon>
        <taxon>Endopterygota</taxon>
        <taxon>Coleoptera</taxon>
        <taxon>Polyphaga</taxon>
        <taxon>Scarabaeiformia</taxon>
        <taxon>Scarabaeidae</taxon>
        <taxon>Melolonthinae</taxon>
        <taxon>Holotrichia</taxon>
    </lineage>
</organism>
<sequence>MLKRGKAAGHDSITAEMIKNMGRYGMEIMVSKYKRTTNLQEWFSENMKRALEAIKNKEMGWLKACKTFGVPAATLRRRAKNDTECKKTLVTFPEELEEALCRRVLELESRLFGNTAKELCIMAHWIPKAKSAVIISKTGAYFCGSSDSLQSASGQKIL</sequence>
<name>A0ACB9T6T5_HOLOL</name>
<evidence type="ECO:0000313" key="1">
    <source>
        <dbReference type="EMBL" id="KAI4462424.1"/>
    </source>
</evidence>
<dbReference type="Proteomes" id="UP001056778">
    <property type="component" value="Chromosome 4"/>
</dbReference>
<reference evidence="1" key="1">
    <citation type="submission" date="2022-04" db="EMBL/GenBank/DDBJ databases">
        <title>Chromosome-scale genome assembly of Holotrichia oblita Faldermann.</title>
        <authorList>
            <person name="Rongchong L."/>
        </authorList>
    </citation>
    <scope>NUCLEOTIDE SEQUENCE</scope>
    <source>
        <strain evidence="1">81SQS9</strain>
    </source>
</reference>
<gene>
    <name evidence="1" type="ORF">MML48_4g00017285</name>
</gene>
<dbReference type="EMBL" id="CM043018">
    <property type="protein sequence ID" value="KAI4462424.1"/>
    <property type="molecule type" value="Genomic_DNA"/>
</dbReference>
<protein>
    <submittedName>
        <fullName evidence="1">Homeobox-like domain superfamily</fullName>
    </submittedName>
</protein>
<accession>A0ACB9T6T5</accession>
<proteinExistence type="predicted"/>
<evidence type="ECO:0000313" key="2">
    <source>
        <dbReference type="Proteomes" id="UP001056778"/>
    </source>
</evidence>